<evidence type="ECO:0000313" key="2">
    <source>
        <dbReference type="Proteomes" id="UP001295423"/>
    </source>
</evidence>
<keyword evidence="2" id="KW-1185">Reference proteome</keyword>
<evidence type="ECO:0000313" key="1">
    <source>
        <dbReference type="EMBL" id="CAJ1960821.1"/>
    </source>
</evidence>
<accession>A0AAD2JL95</accession>
<dbReference type="EMBL" id="CAKOGP040002072">
    <property type="protein sequence ID" value="CAJ1960821.1"/>
    <property type="molecule type" value="Genomic_DNA"/>
</dbReference>
<dbReference type="Proteomes" id="UP001295423">
    <property type="component" value="Unassembled WGS sequence"/>
</dbReference>
<dbReference type="AlphaFoldDB" id="A0AAD2JL95"/>
<comment type="caution">
    <text evidence="1">The sequence shown here is derived from an EMBL/GenBank/DDBJ whole genome shotgun (WGS) entry which is preliminary data.</text>
</comment>
<name>A0AAD2JL95_9STRA</name>
<sequence>MCNRFTTSLRKTGMFKIIDMKSPMTEAIEADDNDDLSVPEGVAEDKNVQQEEQLNVPTDVPIPNQAIEEDETLNQTLQNLQEQAKTPIQAKEV</sequence>
<reference evidence="1" key="1">
    <citation type="submission" date="2023-08" db="EMBL/GenBank/DDBJ databases">
        <authorList>
            <person name="Audoor S."/>
            <person name="Bilcke G."/>
        </authorList>
    </citation>
    <scope>NUCLEOTIDE SEQUENCE</scope>
</reference>
<gene>
    <name evidence="1" type="ORF">CYCCA115_LOCUS18908</name>
</gene>
<organism evidence="1 2">
    <name type="scientific">Cylindrotheca closterium</name>
    <dbReference type="NCBI Taxonomy" id="2856"/>
    <lineage>
        <taxon>Eukaryota</taxon>
        <taxon>Sar</taxon>
        <taxon>Stramenopiles</taxon>
        <taxon>Ochrophyta</taxon>
        <taxon>Bacillariophyta</taxon>
        <taxon>Bacillariophyceae</taxon>
        <taxon>Bacillariophycidae</taxon>
        <taxon>Bacillariales</taxon>
        <taxon>Bacillariaceae</taxon>
        <taxon>Cylindrotheca</taxon>
    </lineage>
</organism>
<proteinExistence type="predicted"/>
<protein>
    <submittedName>
        <fullName evidence="1">Uncharacterized protein</fullName>
    </submittedName>
</protein>